<dbReference type="VEuPathDB" id="VectorBase:SSCA003996"/>
<evidence type="ECO:0000256" key="4">
    <source>
        <dbReference type="ARBA" id="ARBA00023028"/>
    </source>
</evidence>
<proteinExistence type="predicted"/>
<dbReference type="EMBL" id="JXLN01017327">
    <property type="protein sequence ID" value="KPM11496.1"/>
    <property type="molecule type" value="Genomic_DNA"/>
</dbReference>
<keyword evidence="5" id="KW-1053">Target membrane</keyword>
<dbReference type="SMART" id="SM00248">
    <property type="entry name" value="ANK"/>
    <property type="match status" value="1"/>
</dbReference>
<accession>A0A132AKI2</accession>
<dbReference type="SUPFAM" id="SSF48403">
    <property type="entry name" value="Ankyrin repeat"/>
    <property type="match status" value="1"/>
</dbReference>
<keyword evidence="4" id="KW-0800">Toxin</keyword>
<sequence>MTSINRRHLQPAIREKINNALHSEELLLDGYGPELIGRTSYDEEARKFLKSVPHLMDTIDELHKTSINGDQENVMKILRKNQHLARTRDGNGFTPFHHAIIKNHLDLVNYFVEHFPWLINLKDN</sequence>
<dbReference type="InterPro" id="IPR036770">
    <property type="entry name" value="Ankyrin_rpt-contain_sf"/>
</dbReference>
<comment type="caution">
    <text evidence="6">The sequence shown here is derived from an EMBL/GenBank/DDBJ whole genome shotgun (WGS) entry which is preliminary data.</text>
</comment>
<keyword evidence="3" id="KW-1052">Target cell membrane</keyword>
<dbReference type="PANTHER" id="PTHR24172:SF4">
    <property type="entry name" value="ANK_REP_REGION DOMAIN-CONTAINING PROTEIN"/>
    <property type="match status" value="1"/>
</dbReference>
<protein>
    <submittedName>
        <fullName evidence="6">Ankyrin repeat domain containing protein 37</fullName>
    </submittedName>
</protein>
<dbReference type="OrthoDB" id="432281at2759"/>
<organism evidence="6 7">
    <name type="scientific">Sarcoptes scabiei</name>
    <name type="common">Itch mite</name>
    <name type="synonym">Acarus scabiei</name>
    <dbReference type="NCBI Taxonomy" id="52283"/>
    <lineage>
        <taxon>Eukaryota</taxon>
        <taxon>Metazoa</taxon>
        <taxon>Ecdysozoa</taxon>
        <taxon>Arthropoda</taxon>
        <taxon>Chelicerata</taxon>
        <taxon>Arachnida</taxon>
        <taxon>Acari</taxon>
        <taxon>Acariformes</taxon>
        <taxon>Sarcoptiformes</taxon>
        <taxon>Astigmata</taxon>
        <taxon>Psoroptidia</taxon>
        <taxon>Sarcoptoidea</taxon>
        <taxon>Sarcoptidae</taxon>
        <taxon>Sarcoptinae</taxon>
        <taxon>Sarcoptes</taxon>
    </lineage>
</organism>
<feature type="non-terminal residue" evidence="6">
    <location>
        <position position="124"/>
    </location>
</feature>
<dbReference type="GO" id="GO:0006887">
    <property type="term" value="P:exocytosis"/>
    <property type="evidence" value="ECO:0007669"/>
    <property type="project" value="UniProtKB-KW"/>
</dbReference>
<evidence type="ECO:0000256" key="3">
    <source>
        <dbReference type="ARBA" id="ARBA00022537"/>
    </source>
</evidence>
<evidence type="ECO:0000313" key="7">
    <source>
        <dbReference type="Proteomes" id="UP000616769"/>
    </source>
</evidence>
<dbReference type="InterPro" id="IPR002110">
    <property type="entry name" value="Ankyrin_rpt"/>
</dbReference>
<evidence type="ECO:0000256" key="2">
    <source>
        <dbReference type="ARBA" id="ARBA00022483"/>
    </source>
</evidence>
<keyword evidence="5" id="KW-0472">Membrane</keyword>
<dbReference type="AlphaFoldDB" id="A0A132AKI2"/>
<keyword evidence="4" id="KW-0528">Neurotoxin</keyword>
<name>A0A132AKI2_SARSC</name>
<comment type="subcellular location">
    <subcellularLocation>
        <location evidence="1">Target cell membrane</location>
    </subcellularLocation>
</comment>
<evidence type="ECO:0000256" key="5">
    <source>
        <dbReference type="ARBA" id="ARBA00023298"/>
    </source>
</evidence>
<evidence type="ECO:0000256" key="1">
    <source>
        <dbReference type="ARBA" id="ARBA00004175"/>
    </source>
</evidence>
<dbReference type="PANTHER" id="PTHR24172">
    <property type="entry name" value="ANK_REP_REGION DOMAIN-CONTAINING PROTEIN"/>
    <property type="match status" value="1"/>
</dbReference>
<dbReference type="Gene3D" id="1.25.40.20">
    <property type="entry name" value="Ankyrin repeat-containing domain"/>
    <property type="match status" value="1"/>
</dbReference>
<dbReference type="GO" id="GO:0044231">
    <property type="term" value="C:host cell presynaptic membrane"/>
    <property type="evidence" value="ECO:0007669"/>
    <property type="project" value="UniProtKB-KW"/>
</dbReference>
<evidence type="ECO:0000313" key="6">
    <source>
        <dbReference type="EMBL" id="KPM11496.1"/>
    </source>
</evidence>
<keyword evidence="4" id="KW-0638">Presynaptic neurotoxin</keyword>
<dbReference type="Proteomes" id="UP000616769">
    <property type="component" value="Unassembled WGS sequence"/>
</dbReference>
<reference evidence="6 7" key="1">
    <citation type="journal article" date="2015" name="Parasit. Vectors">
        <title>Draft genome of the scabies mite.</title>
        <authorList>
            <person name="Rider S.D.Jr."/>
            <person name="Morgan M.S."/>
            <person name="Arlian L.G."/>
        </authorList>
    </citation>
    <scope>NUCLEOTIDE SEQUENCE [LARGE SCALE GENOMIC DNA]</scope>
    <source>
        <strain evidence="6">Arlian Lab</strain>
    </source>
</reference>
<gene>
    <name evidence="6" type="ORF">QR98_0100680</name>
</gene>
<dbReference type="GO" id="GO:0044218">
    <property type="term" value="C:other organism cell membrane"/>
    <property type="evidence" value="ECO:0007669"/>
    <property type="project" value="UniProtKB-KW"/>
</dbReference>
<keyword evidence="2" id="KW-0268">Exocytosis</keyword>
<dbReference type="Pfam" id="PF13637">
    <property type="entry name" value="Ank_4"/>
    <property type="match status" value="1"/>
</dbReference>